<protein>
    <submittedName>
        <fullName evidence="2">Uncharacterized protein</fullName>
    </submittedName>
</protein>
<feature type="compositionally biased region" description="Basic and acidic residues" evidence="1">
    <location>
        <begin position="103"/>
        <end position="113"/>
    </location>
</feature>
<evidence type="ECO:0000313" key="3">
    <source>
        <dbReference type="Proteomes" id="UP000680866"/>
    </source>
</evidence>
<feature type="compositionally biased region" description="Low complexity" evidence="1">
    <location>
        <begin position="91"/>
        <end position="102"/>
    </location>
</feature>
<reference evidence="2" key="1">
    <citation type="submission" date="2020-08" db="EMBL/GenBank/DDBJ databases">
        <title>Whole genome shotgun sequence of Polymorphospora rubra NBRC 101157.</title>
        <authorList>
            <person name="Komaki H."/>
            <person name="Tamura T."/>
        </authorList>
    </citation>
    <scope>NUCLEOTIDE SEQUENCE</scope>
    <source>
        <strain evidence="2">NBRC 101157</strain>
    </source>
</reference>
<sequence length="113" mass="11580">MPWISSTGVPSAGPATCTCWVIPRASTRTVSVSMRRIIAPGRAGHHVGRPHTNRSGAVAVGPVPTGPVSIGPVGGARSAQRVTISTQATHPASITSPPTTRTSRPDRRAVCIA</sequence>
<feature type="compositionally biased region" description="Polar residues" evidence="1">
    <location>
        <begin position="80"/>
        <end position="90"/>
    </location>
</feature>
<keyword evidence="3" id="KW-1185">Reference proteome</keyword>
<name>A0A810N4U7_9ACTN</name>
<dbReference type="EMBL" id="AP023359">
    <property type="protein sequence ID" value="BCJ66768.1"/>
    <property type="molecule type" value="Genomic_DNA"/>
</dbReference>
<gene>
    <name evidence="2" type="ORF">Prubr_37890</name>
</gene>
<evidence type="ECO:0000256" key="1">
    <source>
        <dbReference type="SAM" id="MobiDB-lite"/>
    </source>
</evidence>
<feature type="compositionally biased region" description="Low complexity" evidence="1">
    <location>
        <begin position="56"/>
        <end position="68"/>
    </location>
</feature>
<dbReference type="Proteomes" id="UP000680866">
    <property type="component" value="Chromosome"/>
</dbReference>
<feature type="region of interest" description="Disordered" evidence="1">
    <location>
        <begin position="41"/>
        <end position="113"/>
    </location>
</feature>
<accession>A0A810N4U7</accession>
<dbReference type="AlphaFoldDB" id="A0A810N4U7"/>
<organism evidence="2 3">
    <name type="scientific">Polymorphospora rubra</name>
    <dbReference type="NCBI Taxonomy" id="338584"/>
    <lineage>
        <taxon>Bacteria</taxon>
        <taxon>Bacillati</taxon>
        <taxon>Actinomycetota</taxon>
        <taxon>Actinomycetes</taxon>
        <taxon>Micromonosporales</taxon>
        <taxon>Micromonosporaceae</taxon>
        <taxon>Polymorphospora</taxon>
    </lineage>
</organism>
<feature type="compositionally biased region" description="Basic residues" evidence="1">
    <location>
        <begin position="43"/>
        <end position="52"/>
    </location>
</feature>
<proteinExistence type="predicted"/>
<evidence type="ECO:0000313" key="2">
    <source>
        <dbReference type="EMBL" id="BCJ66768.1"/>
    </source>
</evidence>
<dbReference type="KEGG" id="pry:Prubr_37890"/>